<protein>
    <recommendedName>
        <fullName evidence="3">Calcineurin-like phosphoesterase domain-containing protein</fullName>
    </recommendedName>
</protein>
<dbReference type="RefSeq" id="WP_099905756.1">
    <property type="nucleotide sequence ID" value="NZ_BPQJ01000035.1"/>
</dbReference>
<dbReference type="AlphaFoldDB" id="A0AA37HGN7"/>
<dbReference type="SUPFAM" id="SSF56300">
    <property type="entry name" value="Metallo-dependent phosphatases"/>
    <property type="match status" value="1"/>
</dbReference>
<reference evidence="1" key="2">
    <citation type="submission" date="2021-08" db="EMBL/GenBank/DDBJ databases">
        <authorList>
            <person name="Tani A."/>
            <person name="Ola A."/>
            <person name="Ogura Y."/>
            <person name="Katsura K."/>
            <person name="Hayashi T."/>
        </authorList>
    </citation>
    <scope>NUCLEOTIDE SEQUENCE</scope>
    <source>
        <strain evidence="1">JCM 32048</strain>
    </source>
</reference>
<comment type="caution">
    <text evidence="1">The sequence shown here is derived from an EMBL/GenBank/DDBJ whole genome shotgun (WGS) entry which is preliminary data.</text>
</comment>
<dbReference type="InterPro" id="IPR029052">
    <property type="entry name" value="Metallo-depent_PP-like"/>
</dbReference>
<accession>A0AA37HGN7</accession>
<organism evidence="1 2">
    <name type="scientific">Methylobacterium frigidaeris</name>
    <dbReference type="NCBI Taxonomy" id="2038277"/>
    <lineage>
        <taxon>Bacteria</taxon>
        <taxon>Pseudomonadati</taxon>
        <taxon>Pseudomonadota</taxon>
        <taxon>Alphaproteobacteria</taxon>
        <taxon>Hyphomicrobiales</taxon>
        <taxon>Methylobacteriaceae</taxon>
        <taxon>Methylobacterium</taxon>
    </lineage>
</organism>
<evidence type="ECO:0008006" key="3">
    <source>
        <dbReference type="Google" id="ProtNLM"/>
    </source>
</evidence>
<evidence type="ECO:0000313" key="2">
    <source>
        <dbReference type="Proteomes" id="UP001055286"/>
    </source>
</evidence>
<dbReference type="EMBL" id="BPQJ01000035">
    <property type="protein sequence ID" value="GJD65196.1"/>
    <property type="molecule type" value="Genomic_DNA"/>
</dbReference>
<sequence length="459" mass="49634">MATRISRKKAKAEIAAVEARLRAGAPAIARPGYRDPLAVTLAARDLGVDLSSLRRRVGSPSVKGTHARDHRLSVDWSLAAALPPAEAVAAAERGELGTDPVMPGFGLKRVSTQRNADGETEREWIEQGRALGPVFAVPDGQQVNGVSALVTGDGREIAKWIKTGKAASNPVDFAERLRQVMLDVRGAAPLPPPPETANADLLTFYGLADAHFGALSWGQEVGESYDLRIAEATVRQHLAELVAMSPPSKHAVLAFMGDYTHMNDQTNATPTSHHQLDADGRWEKIYDIAARVAVWACLEVARRHEFVEIAVLPGNHDPDAAKTLRVALALYFEGHPRITVCREPGLHYFRRHGITLIGCTHGHTLSPAEMVSLLPVERPRDWGETVIRRLYHGHIHHVRKLGGEQAGVLVESLSPIAARGAYEAGRGLKSERAITARTFHLTRGEIGGARVALGLPASV</sequence>
<name>A0AA37HGN7_9HYPH</name>
<reference evidence="1" key="1">
    <citation type="journal article" date="2016" name="Front. Microbiol.">
        <title>Genome Sequence of the Piezophilic, Mesophilic Sulfate-Reducing Bacterium Desulfovibrio indicus J2T.</title>
        <authorList>
            <person name="Cao J."/>
            <person name="Maignien L."/>
            <person name="Shao Z."/>
            <person name="Alain K."/>
            <person name="Jebbar M."/>
        </authorList>
    </citation>
    <scope>NUCLEOTIDE SEQUENCE</scope>
    <source>
        <strain evidence="1">JCM 32048</strain>
    </source>
</reference>
<gene>
    <name evidence="1" type="ORF">MPEAHAMD_5383</name>
</gene>
<keyword evidence="2" id="KW-1185">Reference proteome</keyword>
<dbReference type="Proteomes" id="UP001055286">
    <property type="component" value="Unassembled WGS sequence"/>
</dbReference>
<evidence type="ECO:0000313" key="1">
    <source>
        <dbReference type="EMBL" id="GJD65196.1"/>
    </source>
</evidence>
<proteinExistence type="predicted"/>